<sequence length="549" mass="61074">MRQVDTLAESQCKGPRRFVGRGGLGLRKGLAFVSALFAIVLGGTGTIIYWLISGRKNENQEEELPTPETQFTTTKNGADPKVLAGGQGSSFHTDSAYLSNNIGDAIVDALEVNSTVHKSPSQVQHREWPQASALMYNQGMMGFLEEQLTKARTIKKPADEPADELKKYDYAIEKGDRLLKKHQRFELKSFYRIHDARRAVEGICGELLGYLEDWGVQGSQARMDLKQDIPEELVDGDKHHMYMLLAYVLKGQTLSSELRRDWEVVKADHEMALRGLQVIGDEDLQIKEKIGEGGYGSMYKAEWQSVLVAIKDIVPPHHQLSLEDFASFFKEASIQASLTFHHITSLYAITKSGRMVMELASCDLASLSRRGQLSWPAKRRTLHQAALGLRHLHSRSPPLIHRDVKSSNFLVFGTDMDTWTVKVSDFGLTGECTRTVSKTVRGAGGTLEWMAPEVYHRKPLTLASDIFSFGVVMYEVVTGRHPYGVEGWDPARAGAVVMNDKLSGKEPVEVREGQCPPEMLDLMRMCIACDAGARPTIDEICKALASMTS</sequence>
<dbReference type="OrthoDB" id="1335080at2759"/>
<reference evidence="4" key="1">
    <citation type="submission" date="2020-12" db="EMBL/GenBank/DDBJ databases">
        <authorList>
            <person name="Iha C."/>
        </authorList>
    </citation>
    <scope>NUCLEOTIDE SEQUENCE</scope>
</reference>
<dbReference type="InterPro" id="IPR001245">
    <property type="entry name" value="Ser-Thr/Tyr_kinase_cat_dom"/>
</dbReference>
<dbReference type="Gene3D" id="1.10.510.10">
    <property type="entry name" value="Transferase(Phosphotransferase) domain 1"/>
    <property type="match status" value="1"/>
</dbReference>
<feature type="domain" description="Protein kinase" evidence="3">
    <location>
        <begin position="284"/>
        <end position="547"/>
    </location>
</feature>
<dbReference type="InterPro" id="IPR008271">
    <property type="entry name" value="Ser/Thr_kinase_AS"/>
</dbReference>
<evidence type="ECO:0000313" key="4">
    <source>
        <dbReference type="EMBL" id="CAD7700490.1"/>
    </source>
</evidence>
<name>A0A8S1JA32_9CHLO</name>
<protein>
    <recommendedName>
        <fullName evidence="3">Protein kinase domain-containing protein</fullName>
    </recommendedName>
</protein>
<dbReference type="AlphaFoldDB" id="A0A8S1JA32"/>
<dbReference type="InterPro" id="IPR000719">
    <property type="entry name" value="Prot_kinase_dom"/>
</dbReference>
<organism evidence="4 5">
    <name type="scientific">Ostreobium quekettii</name>
    <dbReference type="NCBI Taxonomy" id="121088"/>
    <lineage>
        <taxon>Eukaryota</taxon>
        <taxon>Viridiplantae</taxon>
        <taxon>Chlorophyta</taxon>
        <taxon>core chlorophytes</taxon>
        <taxon>Ulvophyceae</taxon>
        <taxon>TCBD clade</taxon>
        <taxon>Bryopsidales</taxon>
        <taxon>Ostreobineae</taxon>
        <taxon>Ostreobiaceae</taxon>
        <taxon>Ostreobium</taxon>
    </lineage>
</organism>
<feature type="transmembrane region" description="Helical" evidence="2">
    <location>
        <begin position="30"/>
        <end position="52"/>
    </location>
</feature>
<keyword evidence="5" id="KW-1185">Reference proteome</keyword>
<evidence type="ECO:0000313" key="5">
    <source>
        <dbReference type="Proteomes" id="UP000708148"/>
    </source>
</evidence>
<feature type="region of interest" description="Disordered" evidence="1">
    <location>
        <begin position="58"/>
        <end position="81"/>
    </location>
</feature>
<dbReference type="SUPFAM" id="SSF56112">
    <property type="entry name" value="Protein kinase-like (PK-like)"/>
    <property type="match status" value="1"/>
</dbReference>
<comment type="caution">
    <text evidence="4">The sequence shown here is derived from an EMBL/GenBank/DDBJ whole genome shotgun (WGS) entry which is preliminary data.</text>
</comment>
<evidence type="ECO:0000256" key="1">
    <source>
        <dbReference type="SAM" id="MobiDB-lite"/>
    </source>
</evidence>
<evidence type="ECO:0000256" key="2">
    <source>
        <dbReference type="SAM" id="Phobius"/>
    </source>
</evidence>
<keyword evidence="2" id="KW-1133">Transmembrane helix</keyword>
<dbReference type="PANTHER" id="PTHR44329">
    <property type="entry name" value="SERINE/THREONINE-PROTEIN KINASE TNNI3K-RELATED"/>
    <property type="match status" value="1"/>
</dbReference>
<dbReference type="Proteomes" id="UP000708148">
    <property type="component" value="Unassembled WGS sequence"/>
</dbReference>
<accession>A0A8S1JA32</accession>
<dbReference type="InterPro" id="IPR051681">
    <property type="entry name" value="Ser/Thr_Kinases-Pseudokinases"/>
</dbReference>
<dbReference type="Gene3D" id="3.30.200.20">
    <property type="entry name" value="Phosphorylase Kinase, domain 1"/>
    <property type="match status" value="1"/>
</dbReference>
<proteinExistence type="predicted"/>
<dbReference type="PROSITE" id="PS50011">
    <property type="entry name" value="PROTEIN_KINASE_DOM"/>
    <property type="match status" value="1"/>
</dbReference>
<keyword evidence="2" id="KW-0472">Membrane</keyword>
<dbReference type="EMBL" id="CAJHUC010001278">
    <property type="protein sequence ID" value="CAD7700490.1"/>
    <property type="molecule type" value="Genomic_DNA"/>
</dbReference>
<keyword evidence="2" id="KW-0812">Transmembrane</keyword>
<dbReference type="GO" id="GO:0004674">
    <property type="term" value="F:protein serine/threonine kinase activity"/>
    <property type="evidence" value="ECO:0007669"/>
    <property type="project" value="TreeGrafter"/>
</dbReference>
<evidence type="ECO:0000259" key="3">
    <source>
        <dbReference type="PROSITE" id="PS50011"/>
    </source>
</evidence>
<dbReference type="GO" id="GO:0005524">
    <property type="term" value="F:ATP binding"/>
    <property type="evidence" value="ECO:0007669"/>
    <property type="project" value="InterPro"/>
</dbReference>
<dbReference type="InterPro" id="IPR011009">
    <property type="entry name" value="Kinase-like_dom_sf"/>
</dbReference>
<dbReference type="SMART" id="SM00220">
    <property type="entry name" value="S_TKc"/>
    <property type="match status" value="1"/>
</dbReference>
<gene>
    <name evidence="4" type="ORF">OSTQU699_LOCUS5848</name>
</gene>
<dbReference type="PROSITE" id="PS00108">
    <property type="entry name" value="PROTEIN_KINASE_ST"/>
    <property type="match status" value="1"/>
</dbReference>
<dbReference type="Pfam" id="PF07714">
    <property type="entry name" value="PK_Tyr_Ser-Thr"/>
    <property type="match status" value="1"/>
</dbReference>
<feature type="compositionally biased region" description="Polar residues" evidence="1">
    <location>
        <begin position="67"/>
        <end position="76"/>
    </location>
</feature>